<accession>A0A559M1E4</accession>
<evidence type="ECO:0000313" key="3">
    <source>
        <dbReference type="Proteomes" id="UP000315522"/>
    </source>
</evidence>
<protein>
    <submittedName>
        <fullName evidence="2">F-box protein</fullName>
    </submittedName>
</protein>
<dbReference type="InterPro" id="IPR036047">
    <property type="entry name" value="F-box-like_dom_sf"/>
</dbReference>
<evidence type="ECO:0000313" key="2">
    <source>
        <dbReference type="EMBL" id="TVY86765.1"/>
    </source>
</evidence>
<dbReference type="InterPro" id="IPR001810">
    <property type="entry name" value="F-box_dom"/>
</dbReference>
<feature type="domain" description="F-box" evidence="1">
    <location>
        <begin position="55"/>
        <end position="101"/>
    </location>
</feature>
<evidence type="ECO:0000259" key="1">
    <source>
        <dbReference type="Pfam" id="PF12937"/>
    </source>
</evidence>
<dbReference type="AlphaFoldDB" id="A0A559M1E4"/>
<comment type="caution">
    <text evidence="2">The sequence shown here is derived from an EMBL/GenBank/DDBJ whole genome shotgun (WGS) entry which is preliminary data.</text>
</comment>
<sequence length="423" mass="46692">MALDAQSNWNVEMSQPLKIPIRPQMEQAREYNASTPRSIPTIQAVQYKPSHEVLLPTEILSQILAYIPMNASTQSTFWACSLVSRAWYSASISSLYSHPHLHGGNFHTFVQTVCPSKNAHIRQSALAPLVKRLDMGELVHNASKSLTARLLGRLKGNIEEFIAPQASFGINSFAALSKCAKLRHLDLSLISASISNKLLFQTLKNLQELETLFFPRSSSRDLRGDSGRDEVPYEWPPKLKALHLAGGIDDHFLATHLVAISKSLERLSIQHCSQIHLDALLSTLTTLGPQLLHLTIRHPMSQLHTGALNTLLTCCPHLIALRISADYITSSLFLLPAPKLQILDLDCSPTASPDVGVEPAAVYDAVEEGRMPDLRSVRVSARLAWNATQDLRADVRDLEEVLGDRDMEDAKGLKTGVWSVVGD</sequence>
<proteinExistence type="predicted"/>
<name>A0A559M1E4_9HELO</name>
<dbReference type="SUPFAM" id="SSF81383">
    <property type="entry name" value="F-box domain"/>
    <property type="match status" value="1"/>
</dbReference>
<dbReference type="InterPro" id="IPR032675">
    <property type="entry name" value="LRR_dom_sf"/>
</dbReference>
<keyword evidence="3" id="KW-1185">Reference proteome</keyword>
<dbReference type="EMBL" id="QGML01003102">
    <property type="protein sequence ID" value="TVY86765.1"/>
    <property type="molecule type" value="Genomic_DNA"/>
</dbReference>
<dbReference type="Proteomes" id="UP000315522">
    <property type="component" value="Unassembled WGS sequence"/>
</dbReference>
<organism evidence="2 3">
    <name type="scientific">Lachnellula willkommii</name>
    <dbReference type="NCBI Taxonomy" id="215461"/>
    <lineage>
        <taxon>Eukaryota</taxon>
        <taxon>Fungi</taxon>
        <taxon>Dikarya</taxon>
        <taxon>Ascomycota</taxon>
        <taxon>Pezizomycotina</taxon>
        <taxon>Leotiomycetes</taxon>
        <taxon>Helotiales</taxon>
        <taxon>Lachnaceae</taxon>
        <taxon>Lachnellula</taxon>
    </lineage>
</organism>
<dbReference type="Pfam" id="PF12937">
    <property type="entry name" value="F-box-like"/>
    <property type="match status" value="1"/>
</dbReference>
<dbReference type="Gene3D" id="3.80.10.10">
    <property type="entry name" value="Ribonuclease Inhibitor"/>
    <property type="match status" value="1"/>
</dbReference>
<reference evidence="2 3" key="1">
    <citation type="submission" date="2018-05" db="EMBL/GenBank/DDBJ databases">
        <title>Genome sequencing and assembly of the regulated plant pathogen Lachnellula willkommii and related sister species for the development of diagnostic species identification markers.</title>
        <authorList>
            <person name="Giroux E."/>
            <person name="Bilodeau G."/>
        </authorList>
    </citation>
    <scope>NUCLEOTIDE SEQUENCE [LARGE SCALE GENOMIC DNA]</scope>
    <source>
        <strain evidence="2 3">CBS 172.35</strain>
    </source>
</reference>
<dbReference type="SUPFAM" id="SSF52047">
    <property type="entry name" value="RNI-like"/>
    <property type="match status" value="1"/>
</dbReference>
<gene>
    <name evidence="2" type="primary">YDR306C</name>
    <name evidence="2" type="ORF">LAWI1_G007173</name>
</gene>